<name>A0A4S4DHX1_CAMSN</name>
<evidence type="ECO:0000313" key="2">
    <source>
        <dbReference type="Proteomes" id="UP000306102"/>
    </source>
</evidence>
<dbReference type="EMBL" id="SDRB02011202">
    <property type="protein sequence ID" value="THG02408.1"/>
    <property type="molecule type" value="Genomic_DNA"/>
</dbReference>
<sequence length="167" mass="18743">MRRRTGTSLSKAQFRVLLAILLLLRLHILLSKSNLPYIGLTQLRFNSRVWFYSSLLTLQYGAQPLISKHFVSPVGVGVNNSESEFVVQPFSSAMIHGTLDRYGSGVARTVDLSTQVSEPHKKNLFLQSLYKEGQEKSHMTNGNNSGKHAFHSDIQDKDIVEALENEV</sequence>
<proteinExistence type="predicted"/>
<keyword evidence="2" id="KW-1185">Reference proteome</keyword>
<reference evidence="1 2" key="1">
    <citation type="journal article" date="2018" name="Proc. Natl. Acad. Sci. U.S.A.">
        <title>Draft genome sequence of Camellia sinensis var. sinensis provides insights into the evolution of the tea genome and tea quality.</title>
        <authorList>
            <person name="Wei C."/>
            <person name="Yang H."/>
            <person name="Wang S."/>
            <person name="Zhao J."/>
            <person name="Liu C."/>
            <person name="Gao L."/>
            <person name="Xia E."/>
            <person name="Lu Y."/>
            <person name="Tai Y."/>
            <person name="She G."/>
            <person name="Sun J."/>
            <person name="Cao H."/>
            <person name="Tong W."/>
            <person name="Gao Q."/>
            <person name="Li Y."/>
            <person name="Deng W."/>
            <person name="Jiang X."/>
            <person name="Wang W."/>
            <person name="Chen Q."/>
            <person name="Zhang S."/>
            <person name="Li H."/>
            <person name="Wu J."/>
            <person name="Wang P."/>
            <person name="Li P."/>
            <person name="Shi C."/>
            <person name="Zheng F."/>
            <person name="Jian J."/>
            <person name="Huang B."/>
            <person name="Shan D."/>
            <person name="Shi M."/>
            <person name="Fang C."/>
            <person name="Yue Y."/>
            <person name="Li F."/>
            <person name="Li D."/>
            <person name="Wei S."/>
            <person name="Han B."/>
            <person name="Jiang C."/>
            <person name="Yin Y."/>
            <person name="Xia T."/>
            <person name="Zhang Z."/>
            <person name="Bennetzen J.L."/>
            <person name="Zhao S."/>
            <person name="Wan X."/>
        </authorList>
    </citation>
    <scope>NUCLEOTIDE SEQUENCE [LARGE SCALE GENOMIC DNA]</scope>
    <source>
        <strain evidence="2">cv. Shuchazao</strain>
        <tissue evidence="1">Leaf</tissue>
    </source>
</reference>
<evidence type="ECO:0000313" key="1">
    <source>
        <dbReference type="EMBL" id="THG02408.1"/>
    </source>
</evidence>
<dbReference type="Proteomes" id="UP000306102">
    <property type="component" value="Unassembled WGS sequence"/>
</dbReference>
<gene>
    <name evidence="1" type="ORF">TEA_001233</name>
</gene>
<dbReference type="AlphaFoldDB" id="A0A4S4DHX1"/>
<protein>
    <submittedName>
        <fullName evidence="1">Uncharacterized protein</fullName>
    </submittedName>
</protein>
<accession>A0A4S4DHX1</accession>
<organism evidence="1 2">
    <name type="scientific">Camellia sinensis var. sinensis</name>
    <name type="common">China tea</name>
    <dbReference type="NCBI Taxonomy" id="542762"/>
    <lineage>
        <taxon>Eukaryota</taxon>
        <taxon>Viridiplantae</taxon>
        <taxon>Streptophyta</taxon>
        <taxon>Embryophyta</taxon>
        <taxon>Tracheophyta</taxon>
        <taxon>Spermatophyta</taxon>
        <taxon>Magnoliopsida</taxon>
        <taxon>eudicotyledons</taxon>
        <taxon>Gunneridae</taxon>
        <taxon>Pentapetalae</taxon>
        <taxon>asterids</taxon>
        <taxon>Ericales</taxon>
        <taxon>Theaceae</taxon>
        <taxon>Camellia</taxon>
    </lineage>
</organism>
<comment type="caution">
    <text evidence="1">The sequence shown here is derived from an EMBL/GenBank/DDBJ whole genome shotgun (WGS) entry which is preliminary data.</text>
</comment>